<evidence type="ECO:0000259" key="1">
    <source>
        <dbReference type="PROSITE" id="PS51186"/>
    </source>
</evidence>
<gene>
    <name evidence="2" type="ORF">NZD89_02445</name>
</gene>
<dbReference type="Pfam" id="PF00583">
    <property type="entry name" value="Acetyltransf_1"/>
    <property type="match status" value="1"/>
</dbReference>
<evidence type="ECO:0000313" key="3">
    <source>
        <dbReference type="Proteomes" id="UP001164761"/>
    </source>
</evidence>
<dbReference type="PANTHER" id="PTHR43259:SF1">
    <property type="entry name" value="N-ACETYLTRANSFERASE DOMAIN-CONTAINING PROTEIN"/>
    <property type="match status" value="1"/>
</dbReference>
<organism evidence="2 3">
    <name type="scientific">Alicyclobacillus fastidiosus</name>
    <dbReference type="NCBI Taxonomy" id="392011"/>
    <lineage>
        <taxon>Bacteria</taxon>
        <taxon>Bacillati</taxon>
        <taxon>Bacillota</taxon>
        <taxon>Bacilli</taxon>
        <taxon>Bacillales</taxon>
        <taxon>Alicyclobacillaceae</taxon>
        <taxon>Alicyclobacillus</taxon>
    </lineage>
</organism>
<dbReference type="InterPro" id="IPR052829">
    <property type="entry name" value="N-acetyltransferase_domain"/>
</dbReference>
<dbReference type="Gene3D" id="3.40.630.30">
    <property type="match status" value="1"/>
</dbReference>
<keyword evidence="3" id="KW-1185">Reference proteome</keyword>
<accession>A0ABY6ZHP6</accession>
<reference evidence="2" key="1">
    <citation type="submission" date="2022-08" db="EMBL/GenBank/DDBJ databases">
        <title>Alicyclobacillus fastidiosus DSM 17978, complete genome.</title>
        <authorList>
            <person name="Wang Q."/>
            <person name="Cai R."/>
            <person name="Wang Z."/>
        </authorList>
    </citation>
    <scope>NUCLEOTIDE SEQUENCE</scope>
    <source>
        <strain evidence="2">DSM 17978</strain>
    </source>
</reference>
<dbReference type="PROSITE" id="PS51186">
    <property type="entry name" value="GNAT"/>
    <property type="match status" value="1"/>
</dbReference>
<dbReference type="EMBL" id="CP104067">
    <property type="protein sequence ID" value="WAH42384.1"/>
    <property type="molecule type" value="Genomic_DNA"/>
</dbReference>
<protein>
    <submittedName>
        <fullName evidence="2">GNAT family N-acetyltransferase</fullName>
    </submittedName>
</protein>
<dbReference type="CDD" id="cd04301">
    <property type="entry name" value="NAT_SF"/>
    <property type="match status" value="1"/>
</dbReference>
<dbReference type="Proteomes" id="UP001164761">
    <property type="component" value="Chromosome"/>
</dbReference>
<dbReference type="InterPro" id="IPR016181">
    <property type="entry name" value="Acyl_CoA_acyltransferase"/>
</dbReference>
<dbReference type="PANTHER" id="PTHR43259">
    <property type="entry name" value="SPT10P"/>
    <property type="match status" value="1"/>
</dbReference>
<proteinExistence type="predicted"/>
<evidence type="ECO:0000313" key="2">
    <source>
        <dbReference type="EMBL" id="WAH42384.1"/>
    </source>
</evidence>
<dbReference type="SUPFAM" id="SSF55729">
    <property type="entry name" value="Acyl-CoA N-acyltransferases (Nat)"/>
    <property type="match status" value="1"/>
</dbReference>
<dbReference type="InterPro" id="IPR000182">
    <property type="entry name" value="GNAT_dom"/>
</dbReference>
<feature type="domain" description="N-acetyltransferase" evidence="1">
    <location>
        <begin position="1"/>
        <end position="136"/>
    </location>
</feature>
<name>A0ABY6ZHP6_9BACL</name>
<sequence length="136" mass="16344">MEIDFATESDYEFIQQRDHHVLTDLLMAKIRAHEVYIVRNEEGSNIGWMRFGYFWDNTPFMNLIWIEEQYRGKGIGQEVVQRWERDMKQKGFKTVMTSTQSDEDAQHFYRKLEYRDAGCLLLDTQPLEIILIKDLE</sequence>
<dbReference type="RefSeq" id="WP_268006266.1">
    <property type="nucleotide sequence ID" value="NZ_BSUT01000001.1"/>
</dbReference>